<keyword evidence="1" id="KW-1133">Transmembrane helix</keyword>
<evidence type="ECO:0008006" key="4">
    <source>
        <dbReference type="Google" id="ProtNLM"/>
    </source>
</evidence>
<accession>A0A2G9YAS9</accession>
<protein>
    <recommendedName>
        <fullName evidence="4">Potassium channel domain-containing protein</fullName>
    </recommendedName>
</protein>
<feature type="transmembrane region" description="Helical" evidence="1">
    <location>
        <begin position="73"/>
        <end position="90"/>
    </location>
</feature>
<reference evidence="2 3" key="1">
    <citation type="submission" date="2017-09" db="EMBL/GenBank/DDBJ databases">
        <title>Depth-based differentiation of microbial function through sediment-hosted aquifers and enrichment of novel symbionts in the deep terrestrial subsurface.</title>
        <authorList>
            <person name="Probst A.J."/>
            <person name="Ladd B."/>
            <person name="Jarett J.K."/>
            <person name="Geller-Mcgrath D.E."/>
            <person name="Sieber C.M."/>
            <person name="Emerson J.B."/>
            <person name="Anantharaman K."/>
            <person name="Thomas B.C."/>
            <person name="Malmstrom R."/>
            <person name="Stieglmeier M."/>
            <person name="Klingl A."/>
            <person name="Woyke T."/>
            <person name="Ryan C.M."/>
            <person name="Banfield J.F."/>
        </authorList>
    </citation>
    <scope>NUCLEOTIDE SEQUENCE [LARGE SCALE GENOMIC DNA]</scope>
    <source>
        <strain evidence="2">CG23_combo_of_CG06-09_8_20_14_all_48_7</strain>
    </source>
</reference>
<comment type="caution">
    <text evidence="2">The sequence shown here is derived from an EMBL/GenBank/DDBJ whole genome shotgun (WGS) entry which is preliminary data.</text>
</comment>
<gene>
    <name evidence="2" type="ORF">COX46_02905</name>
</gene>
<evidence type="ECO:0000256" key="1">
    <source>
        <dbReference type="SAM" id="Phobius"/>
    </source>
</evidence>
<proteinExistence type="predicted"/>
<evidence type="ECO:0000313" key="2">
    <source>
        <dbReference type="EMBL" id="PIP16327.1"/>
    </source>
</evidence>
<keyword evidence="1" id="KW-0472">Membrane</keyword>
<sequence length="91" mass="10040">MFEHHKQPLLPQSAFLRRLARYAGIAFAIVFCSLAIGVLGYHTFENFSWIDSLVNAAMILGGMGPVNELHTTAGKLFAAFYALFSGLMFLV</sequence>
<keyword evidence="1" id="KW-0812">Transmembrane</keyword>
<dbReference type="Proteomes" id="UP000230392">
    <property type="component" value="Unassembled WGS sequence"/>
</dbReference>
<feature type="transmembrane region" description="Helical" evidence="1">
    <location>
        <begin position="20"/>
        <end position="41"/>
    </location>
</feature>
<name>A0A2G9YAS9_9BACT</name>
<evidence type="ECO:0000313" key="3">
    <source>
        <dbReference type="Proteomes" id="UP000230392"/>
    </source>
</evidence>
<feature type="non-terminal residue" evidence="2">
    <location>
        <position position="91"/>
    </location>
</feature>
<dbReference type="AlphaFoldDB" id="A0A2G9YAS9"/>
<organism evidence="2 3">
    <name type="scientific">bacterium (Candidatus Ratteibacteria) CG23_combo_of_CG06-09_8_20_14_all_48_7</name>
    <dbReference type="NCBI Taxonomy" id="2014292"/>
    <lineage>
        <taxon>Bacteria</taxon>
        <taxon>Candidatus Ratteibacteria</taxon>
    </lineage>
</organism>
<dbReference type="EMBL" id="PCRF01000141">
    <property type="protein sequence ID" value="PIP16327.1"/>
    <property type="molecule type" value="Genomic_DNA"/>
</dbReference>
<dbReference type="Gene3D" id="1.10.287.70">
    <property type="match status" value="1"/>
</dbReference>